<feature type="region of interest" description="Disordered" evidence="1">
    <location>
        <begin position="1"/>
        <end position="29"/>
    </location>
</feature>
<gene>
    <name evidence="2" type="ORF">CTB96_06430</name>
</gene>
<evidence type="ECO:0000313" key="2">
    <source>
        <dbReference type="EMBL" id="PXA70709.1"/>
    </source>
</evidence>
<feature type="compositionally biased region" description="Basic and acidic residues" evidence="1">
    <location>
        <begin position="10"/>
        <end position="23"/>
    </location>
</feature>
<proteinExistence type="predicted"/>
<protein>
    <submittedName>
        <fullName evidence="2">Uncharacterized protein</fullName>
    </submittedName>
</protein>
<organism evidence="2 3">
    <name type="scientific">Cryobacterium arcticum</name>
    <dbReference type="NCBI Taxonomy" id="670052"/>
    <lineage>
        <taxon>Bacteria</taxon>
        <taxon>Bacillati</taxon>
        <taxon>Actinomycetota</taxon>
        <taxon>Actinomycetes</taxon>
        <taxon>Micrococcales</taxon>
        <taxon>Microbacteriaceae</taxon>
        <taxon>Cryobacterium</taxon>
    </lineage>
</organism>
<comment type="caution">
    <text evidence="2">The sequence shown here is derived from an EMBL/GenBank/DDBJ whole genome shotgun (WGS) entry which is preliminary data.</text>
</comment>
<sequence>MDDNAAQAASREERRRRAAEQEQRAMSGLESIMHGGNLVEESMKISNEFTDAQTGRLSAWFRRLLGR</sequence>
<reference evidence="2 3" key="1">
    <citation type="submission" date="2018-05" db="EMBL/GenBank/DDBJ databases">
        <title>Genetic diversity of glacier-inhabiting Cryobacterium bacteria in China and description of Cryobacterium mengkeensis sp. nov. and Arthrobacter glacialis sp. nov.</title>
        <authorList>
            <person name="Liu Q."/>
            <person name="Xin Y.-H."/>
        </authorList>
    </citation>
    <scope>NUCLEOTIDE SEQUENCE [LARGE SCALE GENOMIC DNA]</scope>
    <source>
        <strain evidence="2 3">SK-1</strain>
    </source>
</reference>
<evidence type="ECO:0000256" key="1">
    <source>
        <dbReference type="SAM" id="MobiDB-lite"/>
    </source>
</evidence>
<dbReference type="Proteomes" id="UP000246722">
    <property type="component" value="Unassembled WGS sequence"/>
</dbReference>
<keyword evidence="3" id="KW-1185">Reference proteome</keyword>
<evidence type="ECO:0000313" key="3">
    <source>
        <dbReference type="Proteomes" id="UP000246722"/>
    </source>
</evidence>
<dbReference type="AlphaFoldDB" id="A0A317ZTX8"/>
<name>A0A317ZTX8_9MICO</name>
<dbReference type="OrthoDB" id="5126164at2"/>
<dbReference type="RefSeq" id="WP_110126090.1">
    <property type="nucleotide sequence ID" value="NZ_QHLY01000007.1"/>
</dbReference>
<dbReference type="EMBL" id="QHLY01000007">
    <property type="protein sequence ID" value="PXA70709.1"/>
    <property type="molecule type" value="Genomic_DNA"/>
</dbReference>
<accession>A0A317ZTX8</accession>